<reference evidence="1" key="1">
    <citation type="submission" date="2023-06" db="EMBL/GenBank/DDBJ databases">
        <title>Genome-scale phylogeny and comparative genomics of the fungal order Sordariales.</title>
        <authorList>
            <consortium name="Lawrence Berkeley National Laboratory"/>
            <person name="Hensen N."/>
            <person name="Bonometti L."/>
            <person name="Westerberg I."/>
            <person name="Brannstrom I.O."/>
            <person name="Guillou S."/>
            <person name="Cros-Aarteil S."/>
            <person name="Calhoun S."/>
            <person name="Haridas S."/>
            <person name="Kuo A."/>
            <person name="Mondo S."/>
            <person name="Pangilinan J."/>
            <person name="Riley R."/>
            <person name="Labutti K."/>
            <person name="Andreopoulos B."/>
            <person name="Lipzen A."/>
            <person name="Chen C."/>
            <person name="Yanf M."/>
            <person name="Daum C."/>
            <person name="Ng V."/>
            <person name="Clum A."/>
            <person name="Steindorff A."/>
            <person name="Ohm R."/>
            <person name="Martin F."/>
            <person name="Silar P."/>
            <person name="Natvig D."/>
            <person name="Lalanne C."/>
            <person name="Gautier V."/>
            <person name="Ament-Velasquez S.L."/>
            <person name="Kruys A."/>
            <person name="Hutchinson M.I."/>
            <person name="Powell A.J."/>
            <person name="Barry K."/>
            <person name="Miller A.N."/>
            <person name="Grigoriev I.V."/>
            <person name="Debuchy R."/>
            <person name="Gladieux P."/>
            <person name="Thoren M.H."/>
            <person name="Johannesson H."/>
        </authorList>
    </citation>
    <scope>NUCLEOTIDE SEQUENCE</scope>
    <source>
        <strain evidence="1">PSN4</strain>
    </source>
</reference>
<protein>
    <submittedName>
        <fullName evidence="1">Uncharacterized protein</fullName>
    </submittedName>
</protein>
<evidence type="ECO:0000313" key="2">
    <source>
        <dbReference type="Proteomes" id="UP001239445"/>
    </source>
</evidence>
<sequence length="273" mass="29922">MVPVYFLSVGWDIPADHLPVGSIIDSPITPAQVRFRPTVADLQTENVQTREIHSLTSSVDITGRTPNTPFRMFLGLYGLGEDVTNNAQHILSYSITRLRSESIDPTQAFLRIAAPAESDVPSNMGKGSVGGYLRTAQYKVPLFMVTGIKTIKGVSVTARSRKGPGWRVTYGVGPAERSSKHASHHDANAQEPEAVVYAFQLAELKVPAEGWISMIRFDDMRKEDLKKRLDSDFGEDFFKVAEGVDDTDLSECLIVRSGPLQVDLLTASSARIG</sequence>
<comment type="caution">
    <text evidence="1">The sequence shown here is derived from an EMBL/GenBank/DDBJ whole genome shotgun (WGS) entry which is preliminary data.</text>
</comment>
<proteinExistence type="predicted"/>
<accession>A0AAJ0B6E6</accession>
<dbReference type="AlphaFoldDB" id="A0AAJ0B6E6"/>
<organism evidence="1 2">
    <name type="scientific">Echria macrotheca</name>
    <dbReference type="NCBI Taxonomy" id="438768"/>
    <lineage>
        <taxon>Eukaryota</taxon>
        <taxon>Fungi</taxon>
        <taxon>Dikarya</taxon>
        <taxon>Ascomycota</taxon>
        <taxon>Pezizomycotina</taxon>
        <taxon>Sordariomycetes</taxon>
        <taxon>Sordariomycetidae</taxon>
        <taxon>Sordariales</taxon>
        <taxon>Schizotheciaceae</taxon>
        <taxon>Echria</taxon>
    </lineage>
</organism>
<name>A0AAJ0B6E6_9PEZI</name>
<gene>
    <name evidence="1" type="ORF">QBC47DRAFT_464016</name>
</gene>
<evidence type="ECO:0000313" key="1">
    <source>
        <dbReference type="EMBL" id="KAK1751263.1"/>
    </source>
</evidence>
<dbReference type="EMBL" id="MU839842">
    <property type="protein sequence ID" value="KAK1751263.1"/>
    <property type="molecule type" value="Genomic_DNA"/>
</dbReference>
<keyword evidence="2" id="KW-1185">Reference proteome</keyword>
<dbReference type="Proteomes" id="UP001239445">
    <property type="component" value="Unassembled WGS sequence"/>
</dbReference>